<evidence type="ECO:0000313" key="3">
    <source>
        <dbReference type="Proteomes" id="UP000060699"/>
    </source>
</evidence>
<dbReference type="EMBL" id="CP013729">
    <property type="protein sequence ID" value="ALV05797.1"/>
    <property type="molecule type" value="Genomic_DNA"/>
</dbReference>
<dbReference type="NCBIfam" id="TIGR02595">
    <property type="entry name" value="PEP_CTERM"/>
    <property type="match status" value="1"/>
</dbReference>
<accession>A0A0U3DY90</accession>
<name>A0A0U3DY90_9BURK</name>
<keyword evidence="3" id="KW-1185">Reference proteome</keyword>
<evidence type="ECO:0000259" key="1">
    <source>
        <dbReference type="Pfam" id="PF07589"/>
    </source>
</evidence>
<feature type="domain" description="Ice-binding protein C-terminal" evidence="1">
    <location>
        <begin position="159"/>
        <end position="183"/>
    </location>
</feature>
<sequence length="184" mass="18586" precursor="true">MPMFHRLTLVALLATSAAAAQAAPVLAEQSVALQASKTGATQTATLKSVHTVAGEFIDTFTLTGLDGWAKINASLTTLGSTQVLDIDFVSASINGVAYSLTKSLLGSNPDGVETGSFVNTLLSAPLVLTVHGYAGAGLAAGTPINASYSGTFNVTQVSQVPEPASLALALAGLTGIAVSRRRKA</sequence>
<dbReference type="AlphaFoldDB" id="A0A0U3DY90"/>
<dbReference type="STRING" id="76731.RD2015_1306"/>
<dbReference type="Proteomes" id="UP000060699">
    <property type="component" value="Chromosome"/>
</dbReference>
<protein>
    <recommendedName>
        <fullName evidence="1">Ice-binding protein C-terminal domain-containing protein</fullName>
    </recommendedName>
</protein>
<dbReference type="NCBIfam" id="NF038126">
    <property type="entry name" value="PEP_CTERM_FxDxF"/>
    <property type="match status" value="1"/>
</dbReference>
<proteinExistence type="predicted"/>
<dbReference type="OrthoDB" id="8708448at2"/>
<dbReference type="KEGG" id="rdp:RD2015_1306"/>
<evidence type="ECO:0000313" key="2">
    <source>
        <dbReference type="EMBL" id="ALV05797.1"/>
    </source>
</evidence>
<reference evidence="2 3" key="1">
    <citation type="submission" date="2015-12" db="EMBL/GenBank/DDBJ databases">
        <title>Complete genome of Roseateles depolymerans KCTC 42856.</title>
        <authorList>
            <person name="Kim K.M."/>
        </authorList>
    </citation>
    <scope>NUCLEOTIDE SEQUENCE [LARGE SCALE GENOMIC DNA]</scope>
    <source>
        <strain evidence="2 3">KCTC 42856</strain>
    </source>
</reference>
<dbReference type="Pfam" id="PF07589">
    <property type="entry name" value="PEP-CTERM"/>
    <property type="match status" value="1"/>
</dbReference>
<organism evidence="2 3">
    <name type="scientific">Roseateles depolymerans</name>
    <dbReference type="NCBI Taxonomy" id="76731"/>
    <lineage>
        <taxon>Bacteria</taxon>
        <taxon>Pseudomonadati</taxon>
        <taxon>Pseudomonadota</taxon>
        <taxon>Betaproteobacteria</taxon>
        <taxon>Burkholderiales</taxon>
        <taxon>Sphaerotilaceae</taxon>
        <taxon>Roseateles</taxon>
    </lineage>
</organism>
<dbReference type="InterPro" id="IPR013424">
    <property type="entry name" value="Ice-binding_C"/>
</dbReference>
<dbReference type="PATRIC" id="fig|76731.3.peg.1335"/>
<gene>
    <name evidence="2" type="ORF">RD2015_1306</name>
</gene>